<dbReference type="Proteomes" id="UP000248806">
    <property type="component" value="Unassembled WGS sequence"/>
</dbReference>
<dbReference type="AlphaFoldDB" id="A0A326U900"/>
<reference evidence="1 2" key="1">
    <citation type="submission" date="2018-06" db="EMBL/GenBank/DDBJ databases">
        <title>Genomic Encyclopedia of Archaeal and Bacterial Type Strains, Phase II (KMG-II): from individual species to whole genera.</title>
        <authorList>
            <person name="Goeker M."/>
        </authorList>
    </citation>
    <scope>NUCLEOTIDE SEQUENCE [LARGE SCALE GENOMIC DNA]</scope>
    <source>
        <strain evidence="1 2">ATCC BAA-1881</strain>
    </source>
</reference>
<comment type="caution">
    <text evidence="1">The sequence shown here is derived from an EMBL/GenBank/DDBJ whole genome shotgun (WGS) entry which is preliminary data.</text>
</comment>
<sequence>MHLETRAFPPLPNQTHLPFQNQIKKPDVPIAICYRQYNLLQSDCQGFANLLRETRATQGRERKDFY</sequence>
<protein>
    <submittedName>
        <fullName evidence="1">Uncharacterized protein</fullName>
    </submittedName>
</protein>
<proteinExistence type="predicted"/>
<name>A0A326U900_THEHA</name>
<evidence type="ECO:0000313" key="2">
    <source>
        <dbReference type="Proteomes" id="UP000248806"/>
    </source>
</evidence>
<evidence type="ECO:0000313" key="1">
    <source>
        <dbReference type="EMBL" id="PZW21062.1"/>
    </source>
</evidence>
<gene>
    <name evidence="1" type="ORF">EI42_05717</name>
</gene>
<dbReference type="EMBL" id="QKUF01000037">
    <property type="protein sequence ID" value="PZW21062.1"/>
    <property type="molecule type" value="Genomic_DNA"/>
</dbReference>
<organism evidence="1 2">
    <name type="scientific">Thermosporothrix hazakensis</name>
    <dbReference type="NCBI Taxonomy" id="644383"/>
    <lineage>
        <taxon>Bacteria</taxon>
        <taxon>Bacillati</taxon>
        <taxon>Chloroflexota</taxon>
        <taxon>Ktedonobacteria</taxon>
        <taxon>Ktedonobacterales</taxon>
        <taxon>Thermosporotrichaceae</taxon>
        <taxon>Thermosporothrix</taxon>
    </lineage>
</organism>
<accession>A0A326U900</accession>
<keyword evidence="2" id="KW-1185">Reference proteome</keyword>